<evidence type="ECO:0000313" key="1">
    <source>
        <dbReference type="EMBL" id="SKA27392.1"/>
    </source>
</evidence>
<dbReference type="RefSeq" id="WP_078762809.1">
    <property type="nucleotide sequence ID" value="NZ_FUWS01000009.1"/>
</dbReference>
<dbReference type="Gene3D" id="3.20.20.410">
    <property type="entry name" value="Protein of unknown function UPF0759"/>
    <property type="match status" value="1"/>
</dbReference>
<dbReference type="PANTHER" id="PTHR30348:SF13">
    <property type="entry name" value="UPF0759 PROTEIN YUNF"/>
    <property type="match status" value="1"/>
</dbReference>
<protein>
    <submittedName>
        <fullName evidence="1">Uncharacterized conserved protein YecE, DUF72 family</fullName>
    </submittedName>
</protein>
<dbReference type="SUPFAM" id="SSF117396">
    <property type="entry name" value="TM1631-like"/>
    <property type="match status" value="1"/>
</dbReference>
<keyword evidence="2" id="KW-1185">Reference proteome</keyword>
<name>A0A1T4SGN8_9ACTN</name>
<dbReference type="InterPro" id="IPR002763">
    <property type="entry name" value="DUF72"/>
</dbReference>
<reference evidence="1 2" key="1">
    <citation type="submission" date="2017-02" db="EMBL/GenBank/DDBJ databases">
        <authorList>
            <person name="Peterson S.W."/>
        </authorList>
    </citation>
    <scope>NUCLEOTIDE SEQUENCE [LARGE SCALE GENOMIC DNA]</scope>
    <source>
        <strain evidence="1 2">DSM 45154</strain>
    </source>
</reference>
<dbReference type="OrthoDB" id="9780310at2"/>
<organism evidence="1 2">
    <name type="scientific">Marinactinospora thermotolerans DSM 45154</name>
    <dbReference type="NCBI Taxonomy" id="1122192"/>
    <lineage>
        <taxon>Bacteria</taxon>
        <taxon>Bacillati</taxon>
        <taxon>Actinomycetota</taxon>
        <taxon>Actinomycetes</taxon>
        <taxon>Streptosporangiales</taxon>
        <taxon>Nocardiopsidaceae</taxon>
        <taxon>Marinactinospora</taxon>
    </lineage>
</organism>
<proteinExistence type="predicted"/>
<dbReference type="PANTHER" id="PTHR30348">
    <property type="entry name" value="UNCHARACTERIZED PROTEIN YECE"/>
    <property type="match status" value="1"/>
</dbReference>
<dbReference type="Pfam" id="PF01904">
    <property type="entry name" value="DUF72"/>
    <property type="match status" value="1"/>
</dbReference>
<dbReference type="STRING" id="1122192.SAMN02745673_03560"/>
<evidence type="ECO:0000313" key="2">
    <source>
        <dbReference type="Proteomes" id="UP000190637"/>
    </source>
</evidence>
<dbReference type="InterPro" id="IPR036520">
    <property type="entry name" value="UPF0759_sf"/>
</dbReference>
<dbReference type="AlphaFoldDB" id="A0A1T4SGN8"/>
<sequence length="316" mass="35918">MGHIRIGTASWTDRSLVESGWYPPQARTPEQRLRFYASRFPVVEVDATYYHPPAERTSLAWVERTPPDFVFNVKAFSLFTHHPTRPSALPVPLRAAAAKSANRNGNLYVADADPGLVTEMWDRFRTALAPLQRSGKLGAVLLQFPPWFPAGAERRRYILECRERCAPMRVCVEFRHASWLREENREETLRFLVDNDLPYVCVDMPQGHTSSVPPLAAVTSPDLAVVRFHGRSRHWDSGDKRARFAYRYDDAELSEWVPRIRHLADEAAAVHVVMNNCNRDWAQRNAERLAELLGEGTETIVPHAGGAPRGRGDVER</sequence>
<gene>
    <name evidence="1" type="ORF">SAMN02745673_03560</name>
</gene>
<dbReference type="EMBL" id="FUWS01000009">
    <property type="protein sequence ID" value="SKA27392.1"/>
    <property type="molecule type" value="Genomic_DNA"/>
</dbReference>
<dbReference type="Proteomes" id="UP000190637">
    <property type="component" value="Unassembled WGS sequence"/>
</dbReference>
<accession>A0A1T4SGN8</accession>